<organism evidence="1 2">
    <name type="scientific">Spodoptera littoralis</name>
    <name type="common">Egyptian cotton leafworm</name>
    <dbReference type="NCBI Taxonomy" id="7109"/>
    <lineage>
        <taxon>Eukaryota</taxon>
        <taxon>Metazoa</taxon>
        <taxon>Ecdysozoa</taxon>
        <taxon>Arthropoda</taxon>
        <taxon>Hexapoda</taxon>
        <taxon>Insecta</taxon>
        <taxon>Pterygota</taxon>
        <taxon>Neoptera</taxon>
        <taxon>Endopterygota</taxon>
        <taxon>Lepidoptera</taxon>
        <taxon>Glossata</taxon>
        <taxon>Ditrysia</taxon>
        <taxon>Noctuoidea</taxon>
        <taxon>Noctuidae</taxon>
        <taxon>Amphipyrinae</taxon>
        <taxon>Spodoptera</taxon>
    </lineage>
</organism>
<proteinExistence type="predicted"/>
<protein>
    <submittedName>
        <fullName evidence="1">Uncharacterized protein</fullName>
    </submittedName>
</protein>
<evidence type="ECO:0000313" key="1">
    <source>
        <dbReference type="EMBL" id="CAH1635550.1"/>
    </source>
</evidence>
<dbReference type="Proteomes" id="UP001153321">
    <property type="component" value="Chromosome 11"/>
</dbReference>
<name>A0A9P0HX65_SPOLI</name>
<dbReference type="AlphaFoldDB" id="A0A9P0HX65"/>
<evidence type="ECO:0000313" key="2">
    <source>
        <dbReference type="Proteomes" id="UP001153321"/>
    </source>
</evidence>
<sequence>MCPEDYHIPSLLSSILLSRVLFSTSNIIRLNTFEFRMMHFLSMLLLSATVHCYHRDYGPIFGPFNPTYIDLVTECTETDTHSCLVIPTKKICREKLAVPLNPCLPLPWWYFYCQWVVTLPPPPKPKTSTVHPFYRKTLDAVLEYKKGLKNRNNFYE</sequence>
<reference evidence="1" key="1">
    <citation type="submission" date="2022-02" db="EMBL/GenBank/DDBJ databases">
        <authorList>
            <person name="King R."/>
        </authorList>
    </citation>
    <scope>NUCLEOTIDE SEQUENCE</scope>
</reference>
<dbReference type="EMBL" id="LR824542">
    <property type="protein sequence ID" value="CAH1635550.1"/>
    <property type="molecule type" value="Genomic_DNA"/>
</dbReference>
<keyword evidence="2" id="KW-1185">Reference proteome</keyword>
<accession>A0A9P0HX65</accession>
<gene>
    <name evidence="1" type="ORF">SPLIT_LOCUS912</name>
</gene>